<evidence type="ECO:0000313" key="4">
    <source>
        <dbReference type="EMBL" id="NNH72030.1"/>
    </source>
</evidence>
<feature type="domain" description="Excalibur calcium-binding" evidence="3">
    <location>
        <begin position="54"/>
        <end position="90"/>
    </location>
</feature>
<dbReference type="SMART" id="SM00894">
    <property type="entry name" value="Excalibur"/>
    <property type="match status" value="1"/>
</dbReference>
<dbReference type="Proteomes" id="UP000586827">
    <property type="component" value="Unassembled WGS sequence"/>
</dbReference>
<evidence type="ECO:0000256" key="1">
    <source>
        <dbReference type="SAM" id="MobiDB-lite"/>
    </source>
</evidence>
<dbReference type="Pfam" id="PF05901">
    <property type="entry name" value="Excalibur"/>
    <property type="match status" value="1"/>
</dbReference>
<evidence type="ECO:0000313" key="5">
    <source>
        <dbReference type="Proteomes" id="UP000586827"/>
    </source>
</evidence>
<dbReference type="RefSeq" id="WP_169815177.1">
    <property type="nucleotide sequence ID" value="NZ_JABELX010000006.1"/>
</dbReference>
<feature type="chain" id="PRO_5032972717" evidence="2">
    <location>
        <begin position="35"/>
        <end position="90"/>
    </location>
</feature>
<evidence type="ECO:0000256" key="2">
    <source>
        <dbReference type="SAM" id="SignalP"/>
    </source>
</evidence>
<comment type="caution">
    <text evidence="4">The sequence shown here is derived from an EMBL/GenBank/DDBJ whole genome shotgun (WGS) entry which is preliminary data.</text>
</comment>
<gene>
    <name evidence="4" type="ORF">HLB23_19575</name>
</gene>
<reference evidence="4 5" key="1">
    <citation type="submission" date="2020-05" db="EMBL/GenBank/DDBJ databases">
        <title>MicrobeNet Type strains.</title>
        <authorList>
            <person name="Nicholson A.C."/>
        </authorList>
    </citation>
    <scope>NUCLEOTIDE SEQUENCE [LARGE SCALE GENOMIC DNA]</scope>
    <source>
        <strain evidence="4 5">JCM 3224</strain>
    </source>
</reference>
<dbReference type="EMBL" id="JABELX010000006">
    <property type="protein sequence ID" value="NNH72030.1"/>
    <property type="molecule type" value="Genomic_DNA"/>
</dbReference>
<dbReference type="InterPro" id="IPR008613">
    <property type="entry name" value="Excalibur_Ca-bd_domain"/>
</dbReference>
<sequence length="90" mass="9440">MNRTKSRLARSVSAGLAGAAVATTLLLAAPMAGAREPDVWPPKPSTSESEPRPYYVNCTQVQREESGPLLAGQPGYRPGLDKDGNGIACD</sequence>
<keyword evidence="5" id="KW-1185">Reference proteome</keyword>
<organism evidence="4 5">
    <name type="scientific">Nocardia uniformis</name>
    <dbReference type="NCBI Taxonomy" id="53432"/>
    <lineage>
        <taxon>Bacteria</taxon>
        <taxon>Bacillati</taxon>
        <taxon>Actinomycetota</taxon>
        <taxon>Actinomycetes</taxon>
        <taxon>Mycobacteriales</taxon>
        <taxon>Nocardiaceae</taxon>
        <taxon>Nocardia</taxon>
    </lineage>
</organism>
<evidence type="ECO:0000259" key="3">
    <source>
        <dbReference type="SMART" id="SM00894"/>
    </source>
</evidence>
<name>A0A849C6I9_9NOCA</name>
<accession>A0A849C6I9</accession>
<feature type="signal peptide" evidence="2">
    <location>
        <begin position="1"/>
        <end position="34"/>
    </location>
</feature>
<dbReference type="AlphaFoldDB" id="A0A849C6I9"/>
<proteinExistence type="predicted"/>
<protein>
    <submittedName>
        <fullName evidence="4">Excalibur calcium-binding domain-containing protein</fullName>
    </submittedName>
</protein>
<keyword evidence="2" id="KW-0732">Signal</keyword>
<feature type="region of interest" description="Disordered" evidence="1">
    <location>
        <begin position="33"/>
        <end position="90"/>
    </location>
</feature>